<dbReference type="AlphaFoldDB" id="A0A2T1HLX0"/>
<feature type="chain" id="PRO_5015535397" evidence="2">
    <location>
        <begin position="22"/>
        <end position="231"/>
    </location>
</feature>
<dbReference type="PANTHER" id="PTHR36505:SF1">
    <property type="entry name" value="BLR1072 PROTEIN"/>
    <property type="match status" value="1"/>
</dbReference>
<feature type="domain" description="PRC-barrel" evidence="3">
    <location>
        <begin position="68"/>
        <end position="124"/>
    </location>
</feature>
<dbReference type="RefSeq" id="WP_106340463.1">
    <property type="nucleotide sequence ID" value="NZ_PVZS01000045.1"/>
</dbReference>
<organism evidence="4 5">
    <name type="scientific">Alsobacter soli</name>
    <dbReference type="NCBI Taxonomy" id="2109933"/>
    <lineage>
        <taxon>Bacteria</taxon>
        <taxon>Pseudomonadati</taxon>
        <taxon>Pseudomonadota</taxon>
        <taxon>Alphaproteobacteria</taxon>
        <taxon>Hyphomicrobiales</taxon>
        <taxon>Alsobacteraceae</taxon>
        <taxon>Alsobacter</taxon>
    </lineage>
</organism>
<protein>
    <submittedName>
        <fullName evidence="4">Photosystem reaction center subunit H</fullName>
    </submittedName>
</protein>
<comment type="caution">
    <text evidence="4">The sequence shown here is derived from an EMBL/GenBank/DDBJ whole genome shotgun (WGS) entry which is preliminary data.</text>
</comment>
<accession>A0A2T1HLX0</accession>
<proteinExistence type="predicted"/>
<dbReference type="Gene3D" id="2.30.30.240">
    <property type="entry name" value="PRC-barrel domain"/>
    <property type="match status" value="1"/>
</dbReference>
<keyword evidence="5" id="KW-1185">Reference proteome</keyword>
<feature type="region of interest" description="Disordered" evidence="1">
    <location>
        <begin position="165"/>
        <end position="210"/>
    </location>
</feature>
<dbReference type="OrthoDB" id="7818259at2"/>
<dbReference type="Pfam" id="PF05239">
    <property type="entry name" value="PRC"/>
    <property type="match status" value="1"/>
</dbReference>
<feature type="compositionally biased region" description="Low complexity" evidence="1">
    <location>
        <begin position="165"/>
        <end position="182"/>
    </location>
</feature>
<dbReference type="SUPFAM" id="SSF50346">
    <property type="entry name" value="PRC-barrel domain"/>
    <property type="match status" value="1"/>
</dbReference>
<gene>
    <name evidence="4" type="ORF">SLNSH_23125</name>
</gene>
<name>A0A2T1HLX0_9HYPH</name>
<dbReference type="InterPro" id="IPR011033">
    <property type="entry name" value="PRC_barrel-like_sf"/>
</dbReference>
<reference evidence="5" key="1">
    <citation type="submission" date="2018-03" db="EMBL/GenBank/DDBJ databases">
        <authorList>
            <person name="Sun L."/>
            <person name="Liu H."/>
            <person name="Chen W."/>
            <person name="Huang K."/>
            <person name="Liu W."/>
            <person name="Gao X."/>
        </authorList>
    </citation>
    <scope>NUCLEOTIDE SEQUENCE [LARGE SCALE GENOMIC DNA]</scope>
    <source>
        <strain evidence="5">SH9</strain>
    </source>
</reference>
<dbReference type="Proteomes" id="UP000239772">
    <property type="component" value="Unassembled WGS sequence"/>
</dbReference>
<evidence type="ECO:0000256" key="1">
    <source>
        <dbReference type="SAM" id="MobiDB-lite"/>
    </source>
</evidence>
<sequence>MTKHLIFALLGSSLLAGGALAQTNAPNMKGPAAANQATAAPVSNAAKSTIESDSKGALFRIHQGQWRSTKLIGVKVYNSSNDDIGDINDLIVGQDGRVEAVVIGVGGFLGMGEHDVAVPFGQVRFVEQSDVDRTAAAGRPAANGSGSVASAPKAPARVSASAEKAGAAASNSAQSSAVARSAPETTSAVTRKNADTGTGQSETVYRGYPDRAVVNMNKDQLKALPEVRYAR</sequence>
<evidence type="ECO:0000313" key="5">
    <source>
        <dbReference type="Proteomes" id="UP000239772"/>
    </source>
</evidence>
<evidence type="ECO:0000313" key="4">
    <source>
        <dbReference type="EMBL" id="PSC02628.1"/>
    </source>
</evidence>
<dbReference type="PANTHER" id="PTHR36505">
    <property type="entry name" value="BLR1072 PROTEIN"/>
    <property type="match status" value="1"/>
</dbReference>
<evidence type="ECO:0000259" key="3">
    <source>
        <dbReference type="Pfam" id="PF05239"/>
    </source>
</evidence>
<dbReference type="EMBL" id="PVZS01000045">
    <property type="protein sequence ID" value="PSC02628.1"/>
    <property type="molecule type" value="Genomic_DNA"/>
</dbReference>
<feature type="signal peptide" evidence="2">
    <location>
        <begin position="1"/>
        <end position="21"/>
    </location>
</feature>
<dbReference type="InterPro" id="IPR027275">
    <property type="entry name" value="PRC-brl_dom"/>
</dbReference>
<evidence type="ECO:0000256" key="2">
    <source>
        <dbReference type="SAM" id="SignalP"/>
    </source>
</evidence>
<feature type="compositionally biased region" description="Polar residues" evidence="1">
    <location>
        <begin position="183"/>
        <end position="203"/>
    </location>
</feature>
<keyword evidence="2" id="KW-0732">Signal</keyword>